<feature type="compositionally biased region" description="Polar residues" evidence="1">
    <location>
        <begin position="234"/>
        <end position="255"/>
    </location>
</feature>
<accession>A0A4P9W5W6</accession>
<keyword evidence="3" id="KW-1185">Reference proteome</keyword>
<evidence type="ECO:0000256" key="1">
    <source>
        <dbReference type="SAM" id="MobiDB-lite"/>
    </source>
</evidence>
<feature type="region of interest" description="Disordered" evidence="1">
    <location>
        <begin position="234"/>
        <end position="275"/>
    </location>
</feature>
<reference evidence="3" key="1">
    <citation type="journal article" date="2018" name="Nat. Microbiol.">
        <title>Leveraging single-cell genomics to expand the fungal tree of life.</title>
        <authorList>
            <person name="Ahrendt S.R."/>
            <person name="Quandt C.A."/>
            <person name="Ciobanu D."/>
            <person name="Clum A."/>
            <person name="Salamov A."/>
            <person name="Andreopoulos B."/>
            <person name="Cheng J.F."/>
            <person name="Woyke T."/>
            <person name="Pelin A."/>
            <person name="Henrissat B."/>
            <person name="Reynolds N.K."/>
            <person name="Benny G.L."/>
            <person name="Smith M.E."/>
            <person name="James T.Y."/>
            <person name="Grigoriev I.V."/>
        </authorList>
    </citation>
    <scope>NUCLEOTIDE SEQUENCE [LARGE SCALE GENOMIC DNA]</scope>
</reference>
<dbReference type="Proteomes" id="UP000269721">
    <property type="component" value="Unassembled WGS sequence"/>
</dbReference>
<evidence type="ECO:0000313" key="3">
    <source>
        <dbReference type="Proteomes" id="UP000269721"/>
    </source>
</evidence>
<name>A0A4P9W5W6_9FUNG</name>
<feature type="compositionally biased region" description="Polar residues" evidence="1">
    <location>
        <begin position="264"/>
        <end position="275"/>
    </location>
</feature>
<evidence type="ECO:0000313" key="2">
    <source>
        <dbReference type="EMBL" id="RKO86725.1"/>
    </source>
</evidence>
<dbReference type="EMBL" id="KZ997961">
    <property type="protein sequence ID" value="RKO86725.1"/>
    <property type="molecule type" value="Genomic_DNA"/>
</dbReference>
<organism evidence="2 3">
    <name type="scientific">Blyttiomyces helicus</name>
    <dbReference type="NCBI Taxonomy" id="388810"/>
    <lineage>
        <taxon>Eukaryota</taxon>
        <taxon>Fungi</taxon>
        <taxon>Fungi incertae sedis</taxon>
        <taxon>Chytridiomycota</taxon>
        <taxon>Chytridiomycota incertae sedis</taxon>
        <taxon>Chytridiomycetes</taxon>
        <taxon>Chytridiomycetes incertae sedis</taxon>
        <taxon>Blyttiomyces</taxon>
    </lineage>
</organism>
<gene>
    <name evidence="2" type="ORF">BDK51DRAFT_26484</name>
</gene>
<sequence length="275" mass="30272">MEFIKKIQCGPILKNIRTLTDISAKTQKTYVKLLRRVATIGALQYAFERERCSPICLHGGIDAAPSLSVDNLDNLEDYTTLPNTGTFTVKKSTLHQFSMSLIKLFYALTREESHLFWPHQCFSLCFNVQHFTVPPANLPVPSSADRESVNEHFLPSSCLSREGIESFLQSGTRSTPSSPPSFPFLKSGPPALDLEGTWAQLRTSIDHIMKRPEEGLSGVRLMELFSYCLSGSGEANSDNGDNAEPQSLTIISSENIAPPIPDNFSPSQLSTSTAS</sequence>
<proteinExistence type="predicted"/>
<protein>
    <submittedName>
        <fullName evidence="2">Uncharacterized protein</fullName>
    </submittedName>
</protein>
<dbReference type="AlphaFoldDB" id="A0A4P9W5W6"/>